<evidence type="ECO:0000313" key="4">
    <source>
        <dbReference type="Proteomes" id="UP000621510"/>
    </source>
</evidence>
<proteinExistence type="predicted"/>
<evidence type="ECO:0000313" key="3">
    <source>
        <dbReference type="EMBL" id="MBL1119792.1"/>
    </source>
</evidence>
<dbReference type="InterPro" id="IPR016181">
    <property type="entry name" value="Acyl_CoA_acyltransferase"/>
</dbReference>
<accession>A0ABS1Q551</accession>
<organism evidence="3 4">
    <name type="scientific">Streptomyces endocoffeicus</name>
    <dbReference type="NCBI Taxonomy" id="2898945"/>
    <lineage>
        <taxon>Bacteria</taxon>
        <taxon>Bacillati</taxon>
        <taxon>Actinomycetota</taxon>
        <taxon>Actinomycetes</taxon>
        <taxon>Kitasatosporales</taxon>
        <taxon>Streptomycetaceae</taxon>
        <taxon>Streptomyces</taxon>
    </lineage>
</organism>
<feature type="compositionally biased region" description="Polar residues" evidence="1">
    <location>
        <begin position="245"/>
        <end position="260"/>
    </location>
</feature>
<sequence length="260" mass="28199">MSPHRVNAREAPQVPSNSPKPLAVSDDGGADSGRMEPVTLTTERLVLRPFRPSDTDAVFAACQDPDIQRWTSVPSPYERAHAEDFTGRICPENWRDDVTYDFAVLTKSDGALVGAMGLVRLAHLRSPEHQAELGYWTARERRRHGYTGEAARAVIEWAFTRLGVERLEWCCEAGNEGSRAVALGAGFRMEGTDRARIVHQGTRRDAWRGALLPSDWGLPSTTPYLPAKASVAANAPQEPEASGRASGQASGQAPTAPSVA</sequence>
<dbReference type="SUPFAM" id="SSF55729">
    <property type="entry name" value="Acyl-CoA N-acyltransferases (Nat)"/>
    <property type="match status" value="1"/>
</dbReference>
<dbReference type="Proteomes" id="UP000621510">
    <property type="component" value="Unassembled WGS sequence"/>
</dbReference>
<dbReference type="InterPro" id="IPR000182">
    <property type="entry name" value="GNAT_dom"/>
</dbReference>
<reference evidence="3 4" key="1">
    <citation type="submission" date="2021-01" db="EMBL/GenBank/DDBJ databases">
        <title>WGS of actinomycetes isolated from Thailand.</title>
        <authorList>
            <person name="Thawai C."/>
        </authorList>
    </citation>
    <scope>NUCLEOTIDE SEQUENCE [LARGE SCALE GENOMIC DNA]</scope>
    <source>
        <strain evidence="3 4">CA3R110</strain>
    </source>
</reference>
<dbReference type="Gene3D" id="3.40.630.30">
    <property type="match status" value="1"/>
</dbReference>
<feature type="region of interest" description="Disordered" evidence="1">
    <location>
        <begin position="1"/>
        <end position="36"/>
    </location>
</feature>
<name>A0ABS1Q551_9ACTN</name>
<dbReference type="EMBL" id="JAERRG010000037">
    <property type="protein sequence ID" value="MBL1119792.1"/>
    <property type="molecule type" value="Genomic_DNA"/>
</dbReference>
<dbReference type="PANTHER" id="PTHR43441">
    <property type="entry name" value="RIBOSOMAL-PROTEIN-SERINE ACETYLTRANSFERASE"/>
    <property type="match status" value="1"/>
</dbReference>
<comment type="caution">
    <text evidence="3">The sequence shown here is derived from an EMBL/GenBank/DDBJ whole genome shotgun (WGS) entry which is preliminary data.</text>
</comment>
<keyword evidence="4" id="KW-1185">Reference proteome</keyword>
<feature type="region of interest" description="Disordered" evidence="1">
    <location>
        <begin position="229"/>
        <end position="260"/>
    </location>
</feature>
<dbReference type="PANTHER" id="PTHR43441:SF10">
    <property type="entry name" value="ACETYLTRANSFERASE"/>
    <property type="match status" value="1"/>
</dbReference>
<evidence type="ECO:0000256" key="1">
    <source>
        <dbReference type="SAM" id="MobiDB-lite"/>
    </source>
</evidence>
<protein>
    <submittedName>
        <fullName evidence="3">GNAT family N-acetyltransferase</fullName>
    </submittedName>
</protein>
<feature type="domain" description="N-acetyltransferase" evidence="2">
    <location>
        <begin position="45"/>
        <end position="213"/>
    </location>
</feature>
<dbReference type="InterPro" id="IPR051908">
    <property type="entry name" value="Ribosomal_N-acetyltransferase"/>
</dbReference>
<evidence type="ECO:0000259" key="2">
    <source>
        <dbReference type="PROSITE" id="PS51186"/>
    </source>
</evidence>
<dbReference type="PROSITE" id="PS51186">
    <property type="entry name" value="GNAT"/>
    <property type="match status" value="1"/>
</dbReference>
<dbReference type="Pfam" id="PF13302">
    <property type="entry name" value="Acetyltransf_3"/>
    <property type="match status" value="1"/>
</dbReference>
<gene>
    <name evidence="3" type="ORF">JK364_46935</name>
</gene>